<evidence type="ECO:0000313" key="5">
    <source>
        <dbReference type="EMBL" id="TRM62178.1"/>
    </source>
</evidence>
<proteinExistence type="predicted"/>
<protein>
    <submittedName>
        <fullName evidence="5">Nuclear pore complex assembly-domain-containing protein</fullName>
    </submittedName>
</protein>
<dbReference type="GO" id="GO:0005634">
    <property type="term" value="C:nucleus"/>
    <property type="evidence" value="ECO:0007669"/>
    <property type="project" value="UniProtKB-SubCell"/>
</dbReference>
<evidence type="ECO:0000259" key="4">
    <source>
        <dbReference type="Pfam" id="PF13934"/>
    </source>
</evidence>
<name>A0A550CBJ5_9AGAR</name>
<dbReference type="AlphaFoldDB" id="A0A550CBJ5"/>
<dbReference type="Pfam" id="PF13934">
    <property type="entry name" value="ELYS"/>
    <property type="match status" value="1"/>
</dbReference>
<dbReference type="OrthoDB" id="20729at2759"/>
<comment type="caution">
    <text evidence="5">The sequence shown here is derived from an EMBL/GenBank/DDBJ whole genome shotgun (WGS) entry which is preliminary data.</text>
</comment>
<feature type="compositionally biased region" description="Pro residues" evidence="3">
    <location>
        <begin position="620"/>
        <end position="638"/>
    </location>
</feature>
<feature type="domain" description="ELYS-like" evidence="4">
    <location>
        <begin position="38"/>
        <end position="245"/>
    </location>
</feature>
<feature type="compositionally biased region" description="Basic residues" evidence="3">
    <location>
        <begin position="730"/>
        <end position="743"/>
    </location>
</feature>
<comment type="subcellular location">
    <subcellularLocation>
        <location evidence="1">Nucleus</location>
    </subcellularLocation>
</comment>
<reference evidence="5 6" key="1">
    <citation type="journal article" date="2019" name="New Phytol.">
        <title>Comparative genomics reveals unique wood-decay strategies and fruiting body development in the Schizophyllaceae.</title>
        <authorList>
            <person name="Almasi E."/>
            <person name="Sahu N."/>
            <person name="Krizsan K."/>
            <person name="Balint B."/>
            <person name="Kovacs G.M."/>
            <person name="Kiss B."/>
            <person name="Cseklye J."/>
            <person name="Drula E."/>
            <person name="Henrissat B."/>
            <person name="Nagy I."/>
            <person name="Chovatia M."/>
            <person name="Adam C."/>
            <person name="LaButti K."/>
            <person name="Lipzen A."/>
            <person name="Riley R."/>
            <person name="Grigoriev I.V."/>
            <person name="Nagy L.G."/>
        </authorList>
    </citation>
    <scope>NUCLEOTIDE SEQUENCE [LARGE SCALE GENOMIC DNA]</scope>
    <source>
        <strain evidence="5 6">NL-1724</strain>
    </source>
</reference>
<evidence type="ECO:0000313" key="6">
    <source>
        <dbReference type="Proteomes" id="UP000320762"/>
    </source>
</evidence>
<keyword evidence="6" id="KW-1185">Reference proteome</keyword>
<dbReference type="EMBL" id="VDMD01000013">
    <property type="protein sequence ID" value="TRM62178.1"/>
    <property type="molecule type" value="Genomic_DNA"/>
</dbReference>
<evidence type="ECO:0000256" key="3">
    <source>
        <dbReference type="SAM" id="MobiDB-lite"/>
    </source>
</evidence>
<accession>A0A550CBJ5</accession>
<dbReference type="STRING" id="97359.A0A550CBJ5"/>
<feature type="compositionally biased region" description="Polar residues" evidence="3">
    <location>
        <begin position="475"/>
        <end position="500"/>
    </location>
</feature>
<evidence type="ECO:0000256" key="1">
    <source>
        <dbReference type="ARBA" id="ARBA00004123"/>
    </source>
</evidence>
<evidence type="ECO:0000256" key="2">
    <source>
        <dbReference type="ARBA" id="ARBA00023242"/>
    </source>
</evidence>
<feature type="region of interest" description="Disordered" evidence="3">
    <location>
        <begin position="588"/>
        <end position="743"/>
    </location>
</feature>
<dbReference type="InterPro" id="IPR025151">
    <property type="entry name" value="ELYS_dom"/>
</dbReference>
<feature type="region of interest" description="Disordered" evidence="3">
    <location>
        <begin position="475"/>
        <end position="525"/>
    </location>
</feature>
<dbReference type="Proteomes" id="UP000320762">
    <property type="component" value="Unassembled WGS sequence"/>
</dbReference>
<keyword evidence="2" id="KW-0539">Nucleus</keyword>
<organism evidence="5 6">
    <name type="scientific">Schizophyllum amplum</name>
    <dbReference type="NCBI Taxonomy" id="97359"/>
    <lineage>
        <taxon>Eukaryota</taxon>
        <taxon>Fungi</taxon>
        <taxon>Dikarya</taxon>
        <taxon>Basidiomycota</taxon>
        <taxon>Agaricomycotina</taxon>
        <taxon>Agaricomycetes</taxon>
        <taxon>Agaricomycetidae</taxon>
        <taxon>Agaricales</taxon>
        <taxon>Schizophyllaceae</taxon>
        <taxon>Schizophyllum</taxon>
    </lineage>
</organism>
<gene>
    <name evidence="5" type="ORF">BD626DRAFT_458471</name>
</gene>
<sequence>MDESLHPYVKLFSTSPFVFHVQNTQQIEQRRAALNDVLLFDILLTSGGIRAPDTLYPPLDVSGLSRLLHAIEGSRYDNLKKNCLVYFLLKWHKDEREKGFAEEKSIMPQFVALADAYWYLDSGYNVARAISNLSDPRLNRDYASKIMQAIDLENKPQLIVKYVRSAQPLLTEPDDIDLYTICLAEGSLLDAWQFVRTFHDRTRARLLEKLLRWTVTPLRPDALSQFLSIPLTKGDENLLQDICTKTPAWLTPPALYILQDLACTRLVQVGRYVDAIKLDRRFCSVPLKEGWPKGGDEGRRKMIQELVDALPSVERAMLDADVIRGPVRTISTPAVSKELALDLPSDDSGTKKRPLSKRLAEATAAMDSSFQSSPGGDSSLFGSRNRSILGASTSTLFGSNPMAQAANQSLASSTVSNNPLFASTSTSNPLFASTTSSHRSLFASTTSASNPLFASTTSTSSPLFASTISTGSNNGMPQISLSGSTMAGPLRSSTNGRSLRTSTGGPPPSSSALRGNAFFQPSASSRDPFKMVPLADVTMNDDLRMEEEEAVRGLGSFTPDASLRASAMAGDTSMWDAEEAVRGLEELEDDGDASMHVEPQVARSPARRAVVPGGWSTPEPMTPPPAQAPVLQPTPSPVRAPKAQTNGKARRNGKSPANGRSDGEHESLMQSVPGSFAPPPVEESAPEDDHDRVSELPPPVKEKVRKPKKRSSVAGPATSWGSIEDESMSARRRSSRLSGKKRK</sequence>